<evidence type="ECO:0000313" key="2">
    <source>
        <dbReference type="EMBL" id="STZ59021.1"/>
    </source>
</evidence>
<organism evidence="2 3">
    <name type="scientific">Mycolicibacterium tokaiense</name>
    <dbReference type="NCBI Taxonomy" id="39695"/>
    <lineage>
        <taxon>Bacteria</taxon>
        <taxon>Bacillati</taxon>
        <taxon>Actinomycetota</taxon>
        <taxon>Actinomycetes</taxon>
        <taxon>Mycobacteriales</taxon>
        <taxon>Mycobacteriaceae</taxon>
        <taxon>Mycolicibacterium</taxon>
    </lineage>
</organism>
<proteinExistence type="predicted"/>
<gene>
    <name evidence="2" type="ORF">NCTC10821_02543</name>
</gene>
<dbReference type="AlphaFoldDB" id="A0A378TDZ7"/>
<protein>
    <submittedName>
        <fullName evidence="2">Uncharacterized protein</fullName>
    </submittedName>
</protein>
<name>A0A378TDZ7_9MYCO</name>
<evidence type="ECO:0000313" key="3">
    <source>
        <dbReference type="Proteomes" id="UP000254978"/>
    </source>
</evidence>
<keyword evidence="3" id="KW-1185">Reference proteome</keyword>
<feature type="region of interest" description="Disordered" evidence="1">
    <location>
        <begin position="208"/>
        <end position="329"/>
    </location>
</feature>
<dbReference type="EMBL" id="UGQT01000001">
    <property type="protein sequence ID" value="STZ59021.1"/>
    <property type="molecule type" value="Genomic_DNA"/>
</dbReference>
<sequence length="329" mass="33829">MRTILPRAAVATVVASALGVGVFLFPLDASGLIGDSSAERGARELDALVAAVYPRPGRIDVDVPRVPDRDGLPAGAGHEVLAAEMLEVDGTYSPPELLRALHVVRSLRALPHSGTDAATGRRVEGRALPLSPEDLLELVVLVENFLQSMARTPEPDLAELLTNVLATVADEMKAPVAAAVTAPPPAAGAAVPQAPTVAPIPVPAVVEPASEPPELEPSAAPAAPMPTPQQVNPTPVVPSVDVVGAGHPPPAEVTSQPSPAVDAESDEETAVGSQPELRDPAEPGREPDKPDLNTNDVDPQREAPQSSDLTSDNGADSQSSSQDKDASNE</sequence>
<feature type="compositionally biased region" description="Basic and acidic residues" evidence="1">
    <location>
        <begin position="276"/>
        <end position="291"/>
    </location>
</feature>
<feature type="compositionally biased region" description="Low complexity" evidence="1">
    <location>
        <begin position="216"/>
        <end position="240"/>
    </location>
</feature>
<reference evidence="2 3" key="1">
    <citation type="submission" date="2018-06" db="EMBL/GenBank/DDBJ databases">
        <authorList>
            <consortium name="Pathogen Informatics"/>
            <person name="Doyle S."/>
        </authorList>
    </citation>
    <scope>NUCLEOTIDE SEQUENCE [LARGE SCALE GENOMIC DNA]</scope>
    <source>
        <strain evidence="2 3">NCTC10821</strain>
    </source>
</reference>
<feature type="compositionally biased region" description="Polar residues" evidence="1">
    <location>
        <begin position="292"/>
        <end position="314"/>
    </location>
</feature>
<evidence type="ECO:0000256" key="1">
    <source>
        <dbReference type="SAM" id="MobiDB-lite"/>
    </source>
</evidence>
<dbReference type="RefSeq" id="WP_147289335.1">
    <property type="nucleotide sequence ID" value="NZ_AP022600.1"/>
</dbReference>
<dbReference type="Proteomes" id="UP000254978">
    <property type="component" value="Unassembled WGS sequence"/>
</dbReference>
<accession>A0A378TDZ7</accession>